<dbReference type="AlphaFoldDB" id="A0ABD3EWR2"/>
<keyword evidence="4" id="KW-1185">Reference proteome</keyword>
<proteinExistence type="predicted"/>
<comment type="caution">
    <text evidence="3">The sequence shown here is derived from an EMBL/GenBank/DDBJ whole genome shotgun (WGS) entry which is preliminary data.</text>
</comment>
<keyword evidence="2" id="KW-0812">Transmembrane</keyword>
<evidence type="ECO:0000256" key="2">
    <source>
        <dbReference type="SAM" id="Phobius"/>
    </source>
</evidence>
<dbReference type="EMBL" id="JBIMZQ010000052">
    <property type="protein sequence ID" value="KAL3658746.1"/>
    <property type="molecule type" value="Genomic_DNA"/>
</dbReference>
<keyword evidence="2" id="KW-1133">Transmembrane helix</keyword>
<keyword evidence="2" id="KW-0472">Membrane</keyword>
<feature type="compositionally biased region" description="Basic and acidic residues" evidence="1">
    <location>
        <begin position="295"/>
        <end position="321"/>
    </location>
</feature>
<name>A0ABD3EWR2_9STRA</name>
<organism evidence="3 4">
    <name type="scientific">Phytophthora oleae</name>
    <dbReference type="NCBI Taxonomy" id="2107226"/>
    <lineage>
        <taxon>Eukaryota</taxon>
        <taxon>Sar</taxon>
        <taxon>Stramenopiles</taxon>
        <taxon>Oomycota</taxon>
        <taxon>Peronosporomycetes</taxon>
        <taxon>Peronosporales</taxon>
        <taxon>Peronosporaceae</taxon>
        <taxon>Phytophthora</taxon>
    </lineage>
</organism>
<feature type="region of interest" description="Disordered" evidence="1">
    <location>
        <begin position="135"/>
        <end position="373"/>
    </location>
</feature>
<evidence type="ECO:0000313" key="4">
    <source>
        <dbReference type="Proteomes" id="UP001632037"/>
    </source>
</evidence>
<feature type="compositionally biased region" description="Basic and acidic residues" evidence="1">
    <location>
        <begin position="216"/>
        <end position="227"/>
    </location>
</feature>
<feature type="compositionally biased region" description="Polar residues" evidence="1">
    <location>
        <begin position="142"/>
        <end position="159"/>
    </location>
</feature>
<evidence type="ECO:0008006" key="5">
    <source>
        <dbReference type="Google" id="ProtNLM"/>
    </source>
</evidence>
<evidence type="ECO:0000313" key="3">
    <source>
        <dbReference type="EMBL" id="KAL3658746.1"/>
    </source>
</evidence>
<gene>
    <name evidence="3" type="ORF">V7S43_016381</name>
</gene>
<feature type="transmembrane region" description="Helical" evidence="2">
    <location>
        <begin position="60"/>
        <end position="80"/>
    </location>
</feature>
<feature type="compositionally biased region" description="Basic and acidic residues" evidence="1">
    <location>
        <begin position="182"/>
        <end position="193"/>
    </location>
</feature>
<dbReference type="Proteomes" id="UP001632037">
    <property type="component" value="Unassembled WGS sequence"/>
</dbReference>
<accession>A0ABD3EWR2</accession>
<sequence length="373" mass="40800">MALHRKQRGIVDTSPQYVRIPTSGGRAVGYSLHEAHPSPQRVYSKRYMATGDRSRKISSLQLRACFMLCVLLYFGAIYFADDIASIGRVVGSEQNSQNFFVHSLRPRGRNVRVGRAVDARKAEVTAMPELTAATVSEHQHQLDQNNSPTEVPQVVTQSPQAEAAKTEEEEAQSAEPFQQAERTADLKHEDQPKELGGAPGDAVHPDDQGGGAPADQMKRAEPAEKTIDQVTAIKAEFVDPDDEQPSGQGQEQDNPVVAMRNHAVAVRDQPRPTAAARHHEKEANVDAAPAASPSRVKEKQFTHGDVDDKPRHPEQLKRNQEPSEISPVVKQQQQKHHPAEVTTGINGERGEEGGPLATPAQVKEGLTEHVSDI</sequence>
<protein>
    <recommendedName>
        <fullName evidence="5">RxLR effector protein</fullName>
    </recommendedName>
</protein>
<reference evidence="3 4" key="1">
    <citation type="submission" date="2024-09" db="EMBL/GenBank/DDBJ databases">
        <title>Genome sequencing and assembly of Phytophthora oleae, isolate VK10A, causative agent of rot of olive drupes.</title>
        <authorList>
            <person name="Conti Taguali S."/>
            <person name="Riolo M."/>
            <person name="La Spada F."/>
            <person name="Cacciola S.O."/>
            <person name="Dionisio G."/>
        </authorList>
    </citation>
    <scope>NUCLEOTIDE SEQUENCE [LARGE SCALE GENOMIC DNA]</scope>
    <source>
        <strain evidence="3 4">VK10A</strain>
    </source>
</reference>
<evidence type="ECO:0000256" key="1">
    <source>
        <dbReference type="SAM" id="MobiDB-lite"/>
    </source>
</evidence>